<dbReference type="Proteomes" id="UP001499984">
    <property type="component" value="Unassembled WGS sequence"/>
</dbReference>
<evidence type="ECO:0000256" key="1">
    <source>
        <dbReference type="SAM" id="MobiDB-lite"/>
    </source>
</evidence>
<evidence type="ECO:0000313" key="3">
    <source>
        <dbReference type="Proteomes" id="UP001499984"/>
    </source>
</evidence>
<name>A0ABP7UTM7_9ACTN</name>
<reference evidence="3" key="1">
    <citation type="journal article" date="2019" name="Int. J. Syst. Evol. Microbiol.">
        <title>The Global Catalogue of Microorganisms (GCM) 10K type strain sequencing project: providing services to taxonomists for standard genome sequencing and annotation.</title>
        <authorList>
            <consortium name="The Broad Institute Genomics Platform"/>
            <consortium name="The Broad Institute Genome Sequencing Center for Infectious Disease"/>
            <person name="Wu L."/>
            <person name="Ma J."/>
        </authorList>
    </citation>
    <scope>NUCLEOTIDE SEQUENCE [LARGE SCALE GENOMIC DNA]</scope>
    <source>
        <strain evidence="3">JCM 16925</strain>
    </source>
</reference>
<comment type="caution">
    <text evidence="2">The sequence shown here is derived from an EMBL/GenBank/DDBJ whole genome shotgun (WGS) entry which is preliminary data.</text>
</comment>
<keyword evidence="3" id="KW-1185">Reference proteome</keyword>
<protein>
    <submittedName>
        <fullName evidence="2">Uncharacterized protein</fullName>
    </submittedName>
</protein>
<evidence type="ECO:0000313" key="2">
    <source>
        <dbReference type="EMBL" id="GAA4052185.1"/>
    </source>
</evidence>
<gene>
    <name evidence="2" type="ORF">GCM10022233_23720</name>
</gene>
<accession>A0ABP7UTM7</accession>
<organism evidence="2 3">
    <name type="scientific">Streptomyces shaanxiensis</name>
    <dbReference type="NCBI Taxonomy" id="653357"/>
    <lineage>
        <taxon>Bacteria</taxon>
        <taxon>Bacillati</taxon>
        <taxon>Actinomycetota</taxon>
        <taxon>Actinomycetes</taxon>
        <taxon>Kitasatosporales</taxon>
        <taxon>Streptomycetaceae</taxon>
        <taxon>Streptomyces</taxon>
    </lineage>
</organism>
<feature type="region of interest" description="Disordered" evidence="1">
    <location>
        <begin position="1"/>
        <end position="26"/>
    </location>
</feature>
<feature type="compositionally biased region" description="Basic and acidic residues" evidence="1">
    <location>
        <begin position="8"/>
        <end position="18"/>
    </location>
</feature>
<sequence>MPSPDAPARAKREEERSGVRGVQSQSRRLKMTYKLMHTNPIKPTAKGYPKLQLNSGMYLKFMP</sequence>
<proteinExistence type="predicted"/>
<dbReference type="EMBL" id="BAAAZY010000008">
    <property type="protein sequence ID" value="GAA4052185.1"/>
    <property type="molecule type" value="Genomic_DNA"/>
</dbReference>